<dbReference type="InterPro" id="IPR000313">
    <property type="entry name" value="PWWP_dom"/>
</dbReference>
<dbReference type="SUPFAM" id="SSF63748">
    <property type="entry name" value="Tudor/PWWP/MBT"/>
    <property type="match status" value="1"/>
</dbReference>
<feature type="region of interest" description="Disordered" evidence="1">
    <location>
        <begin position="408"/>
        <end position="433"/>
    </location>
</feature>
<feature type="region of interest" description="Disordered" evidence="1">
    <location>
        <begin position="223"/>
        <end position="283"/>
    </location>
</feature>
<dbReference type="InterPro" id="IPR040263">
    <property type="entry name" value="PWP3A_3B_4"/>
</dbReference>
<dbReference type="Pfam" id="PF20886">
    <property type="entry name" value="PWP3A-B_C"/>
    <property type="match status" value="1"/>
</dbReference>
<dbReference type="AlphaFoldDB" id="A0AAD9V6M1"/>
<evidence type="ECO:0000256" key="1">
    <source>
        <dbReference type="SAM" id="MobiDB-lite"/>
    </source>
</evidence>
<comment type="caution">
    <text evidence="3">The sequence shown here is derived from an EMBL/GenBank/DDBJ whole genome shotgun (WGS) entry which is preliminary data.</text>
</comment>
<feature type="domain" description="PWWP" evidence="2">
    <location>
        <begin position="295"/>
        <end position="334"/>
    </location>
</feature>
<gene>
    <name evidence="3" type="ORF">P5673_013976</name>
</gene>
<protein>
    <recommendedName>
        <fullName evidence="2">PWWP domain-containing protein</fullName>
    </recommendedName>
</protein>
<accession>A0AAD9V6M1</accession>
<feature type="compositionally biased region" description="Polar residues" evidence="1">
    <location>
        <begin position="237"/>
        <end position="247"/>
    </location>
</feature>
<keyword evidence="4" id="KW-1185">Reference proteome</keyword>
<sequence>MDEFCVGTIVWASARNDIFWPGKVVEISDNVESSKQAVTVNFFIEDTLKVVERKIEFNKAVAEADDLFLSQEKNAAGGNSNGKVSPSVKSRCVTDQKGKAKLSKSRKMEITATRRSPRNLMTNGNSHDRLASSTENERTDMKLNSAQCNGRHRTCFPAEYQENRTKTNGEVSAGDCCPKMQHSDYSETHQDFLEKTASETDLNVSASLGRNREDSALYTRLIRPKKSKKGEQHGVVKNNSLENTSVKSKLDEGIERDKSIVNSSHETVPESGETSDEELFKESFSPKKEENKFSVDDIVWAKFYREPYWPAVIKKVNEKTKTNPKKKYVVKFLGWTDCLFKIQPNKLVHFACNAKQRSEFMGMKMGNEELQGMFDKALVQAEDFMNRKGLGKGFEDEKDEEHFQIFEDDDAENGEESDVKKAPNVPPSTSLSECRKSLRARKPVSKYSNILSYIRQAKREGIMDLLMDFYREFCGTVDLTYISDVWLPEAIIQSISKMDNVDTELAEEKFRAGFKDAVSYDEVFQLITKLKQRKSTVEKTEEILGCAERDAS</sequence>
<organism evidence="3 4">
    <name type="scientific">Acropora cervicornis</name>
    <name type="common">Staghorn coral</name>
    <dbReference type="NCBI Taxonomy" id="6130"/>
    <lineage>
        <taxon>Eukaryota</taxon>
        <taxon>Metazoa</taxon>
        <taxon>Cnidaria</taxon>
        <taxon>Anthozoa</taxon>
        <taxon>Hexacorallia</taxon>
        <taxon>Scleractinia</taxon>
        <taxon>Astrocoeniina</taxon>
        <taxon>Acroporidae</taxon>
        <taxon>Acropora</taxon>
    </lineage>
</organism>
<reference evidence="3" key="1">
    <citation type="journal article" date="2023" name="G3 (Bethesda)">
        <title>Whole genome assembly and annotation of the endangered Caribbean coral Acropora cervicornis.</title>
        <authorList>
            <person name="Selwyn J.D."/>
            <person name="Vollmer S.V."/>
        </authorList>
    </citation>
    <scope>NUCLEOTIDE SEQUENCE</scope>
    <source>
        <strain evidence="3">K2</strain>
    </source>
</reference>
<dbReference type="Proteomes" id="UP001249851">
    <property type="component" value="Unassembled WGS sequence"/>
</dbReference>
<reference evidence="3" key="2">
    <citation type="journal article" date="2023" name="Science">
        <title>Genomic signatures of disease resistance in endangered staghorn corals.</title>
        <authorList>
            <person name="Vollmer S.V."/>
            <person name="Selwyn J.D."/>
            <person name="Despard B.A."/>
            <person name="Roesel C.L."/>
        </authorList>
    </citation>
    <scope>NUCLEOTIDE SEQUENCE</scope>
    <source>
        <strain evidence="3">K2</strain>
    </source>
</reference>
<dbReference type="PANTHER" id="PTHR31333">
    <property type="entry name" value="PWWP DOMAIN-CONTAINING DNA REPAIR FACTOR 3 FAMILY MEMBER"/>
    <property type="match status" value="1"/>
</dbReference>
<dbReference type="CDD" id="cd05162">
    <property type="entry name" value="PWWP"/>
    <property type="match status" value="1"/>
</dbReference>
<evidence type="ECO:0000259" key="2">
    <source>
        <dbReference type="PROSITE" id="PS50812"/>
    </source>
</evidence>
<feature type="compositionally biased region" description="Basic and acidic residues" evidence="1">
    <location>
        <begin position="248"/>
        <end position="259"/>
    </location>
</feature>
<evidence type="ECO:0000313" key="4">
    <source>
        <dbReference type="Proteomes" id="UP001249851"/>
    </source>
</evidence>
<proteinExistence type="predicted"/>
<dbReference type="Gene3D" id="2.30.30.140">
    <property type="match status" value="2"/>
</dbReference>
<dbReference type="Pfam" id="PF00855">
    <property type="entry name" value="PWWP"/>
    <property type="match status" value="1"/>
</dbReference>
<evidence type="ECO:0000313" key="3">
    <source>
        <dbReference type="EMBL" id="KAK2562982.1"/>
    </source>
</evidence>
<dbReference type="PROSITE" id="PS50812">
    <property type="entry name" value="PWWP"/>
    <property type="match status" value="1"/>
</dbReference>
<feature type="region of interest" description="Disordered" evidence="1">
    <location>
        <begin position="117"/>
        <end position="138"/>
    </location>
</feature>
<dbReference type="EMBL" id="JARQWQ010000027">
    <property type="protein sequence ID" value="KAK2562982.1"/>
    <property type="molecule type" value="Genomic_DNA"/>
</dbReference>
<dbReference type="InterPro" id="IPR048795">
    <property type="entry name" value="PWP3A_3B_4_C"/>
</dbReference>
<name>A0AAD9V6M1_ACRCE</name>
<dbReference type="PANTHER" id="PTHR31333:SF6">
    <property type="entry name" value="MUM1 LIKE 1"/>
    <property type="match status" value="1"/>
</dbReference>
<feature type="compositionally biased region" description="Basic and acidic residues" evidence="1">
    <location>
        <begin position="126"/>
        <end position="138"/>
    </location>
</feature>